<evidence type="ECO:0008006" key="3">
    <source>
        <dbReference type="Google" id="ProtNLM"/>
    </source>
</evidence>
<evidence type="ECO:0000313" key="2">
    <source>
        <dbReference type="Proteomes" id="UP000325286"/>
    </source>
</evidence>
<dbReference type="OrthoDB" id="9805817at2"/>
<accession>A0A5B9R4K9</accession>
<proteinExistence type="predicted"/>
<keyword evidence="2" id="KW-1185">Reference proteome</keyword>
<reference evidence="1 2" key="1">
    <citation type="submission" date="2019-08" db="EMBL/GenBank/DDBJ databases">
        <title>Deep-cultivation of Planctomycetes and their phenomic and genomic characterization uncovers novel biology.</title>
        <authorList>
            <person name="Wiegand S."/>
            <person name="Jogler M."/>
            <person name="Boedeker C."/>
            <person name="Pinto D."/>
            <person name="Vollmers J."/>
            <person name="Rivas-Marin E."/>
            <person name="Kohn T."/>
            <person name="Peeters S.H."/>
            <person name="Heuer A."/>
            <person name="Rast P."/>
            <person name="Oberbeckmann S."/>
            <person name="Bunk B."/>
            <person name="Jeske O."/>
            <person name="Meyerdierks A."/>
            <person name="Storesund J.E."/>
            <person name="Kallscheuer N."/>
            <person name="Luecker S."/>
            <person name="Lage O.M."/>
            <person name="Pohl T."/>
            <person name="Merkel B.J."/>
            <person name="Hornburger P."/>
            <person name="Mueller R.-W."/>
            <person name="Bruemmer F."/>
            <person name="Labrenz M."/>
            <person name="Spormann A.M."/>
            <person name="Op den Camp H."/>
            <person name="Overmann J."/>
            <person name="Amann R."/>
            <person name="Jetten M.S.M."/>
            <person name="Mascher T."/>
            <person name="Medema M.H."/>
            <person name="Devos D.P."/>
            <person name="Kaster A.-K."/>
            <person name="Ovreas L."/>
            <person name="Rohde M."/>
            <person name="Galperin M.Y."/>
            <person name="Jogler C."/>
        </authorList>
    </citation>
    <scope>NUCLEOTIDE SEQUENCE [LARGE SCALE GENOMIC DNA]</scope>
    <source>
        <strain evidence="1 2">UC8</strain>
    </source>
</reference>
<dbReference type="Pfam" id="PF14063">
    <property type="entry name" value="DUF4254"/>
    <property type="match status" value="1"/>
</dbReference>
<dbReference type="EMBL" id="CP042914">
    <property type="protein sequence ID" value="QEG41153.1"/>
    <property type="molecule type" value="Genomic_DNA"/>
</dbReference>
<protein>
    <recommendedName>
        <fullName evidence="3">DUF4254 domain-containing protein</fullName>
    </recommendedName>
</protein>
<dbReference type="KEGG" id="rul:UC8_31720"/>
<evidence type="ECO:0000313" key="1">
    <source>
        <dbReference type="EMBL" id="QEG41153.1"/>
    </source>
</evidence>
<dbReference type="InterPro" id="IPR025350">
    <property type="entry name" value="DUF4254"/>
</dbReference>
<sequence>MTASDQRIDLDANLIVQHQQELVARWHEQEINNPYTGFLQLVCQQHEHNFRLWHEEDVARSPTATDTQIAQVKRNIDRLNQQRNDMIEVLDDAITARLHAAAVDCPADAPINTETAGSTIDRLSIMSLRLYHYEEQLHRADADAEHKAKVAERIKICRLQHSDLTAALAMLLDDLFAGRKMHKTYRQFKMYNDPSLNPSIYQASKRIAC</sequence>
<organism evidence="1 2">
    <name type="scientific">Roseimaritima ulvae</name>
    <dbReference type="NCBI Taxonomy" id="980254"/>
    <lineage>
        <taxon>Bacteria</taxon>
        <taxon>Pseudomonadati</taxon>
        <taxon>Planctomycetota</taxon>
        <taxon>Planctomycetia</taxon>
        <taxon>Pirellulales</taxon>
        <taxon>Pirellulaceae</taxon>
        <taxon>Roseimaritima</taxon>
    </lineage>
</organism>
<dbReference type="RefSeq" id="WP_068131902.1">
    <property type="nucleotide sequence ID" value="NZ_CP042914.1"/>
</dbReference>
<dbReference type="Proteomes" id="UP000325286">
    <property type="component" value="Chromosome"/>
</dbReference>
<dbReference type="AlphaFoldDB" id="A0A5B9R4K9"/>
<gene>
    <name evidence="1" type="ORF">UC8_31720</name>
</gene>
<name>A0A5B9R4K9_9BACT</name>